<dbReference type="EMBL" id="BMZI01000006">
    <property type="protein sequence ID" value="GHB27628.1"/>
    <property type="molecule type" value="Genomic_DNA"/>
</dbReference>
<feature type="domain" description="Hemerythrin-like" evidence="1">
    <location>
        <begin position="5"/>
        <end position="137"/>
    </location>
</feature>
<evidence type="ECO:0000313" key="3">
    <source>
        <dbReference type="Proteomes" id="UP000646745"/>
    </source>
</evidence>
<evidence type="ECO:0000259" key="1">
    <source>
        <dbReference type="Pfam" id="PF01814"/>
    </source>
</evidence>
<evidence type="ECO:0000313" key="2">
    <source>
        <dbReference type="EMBL" id="GHB27628.1"/>
    </source>
</evidence>
<dbReference type="Pfam" id="PF01814">
    <property type="entry name" value="Hemerythrin"/>
    <property type="match status" value="1"/>
</dbReference>
<accession>A0ABQ3E9E3</accession>
<protein>
    <submittedName>
        <fullName evidence="2">Hemerythrin</fullName>
    </submittedName>
</protein>
<reference evidence="3" key="1">
    <citation type="journal article" date="2019" name="Int. J. Syst. Evol. Microbiol.">
        <title>The Global Catalogue of Microorganisms (GCM) 10K type strain sequencing project: providing services to taxonomists for standard genome sequencing and annotation.</title>
        <authorList>
            <consortium name="The Broad Institute Genomics Platform"/>
            <consortium name="The Broad Institute Genome Sequencing Center for Infectious Disease"/>
            <person name="Wu L."/>
            <person name="Ma J."/>
        </authorList>
    </citation>
    <scope>NUCLEOTIDE SEQUENCE [LARGE SCALE GENOMIC DNA]</scope>
    <source>
        <strain evidence="3">KCTC 32998</strain>
    </source>
</reference>
<organism evidence="2 3">
    <name type="scientific">Salinicola rhizosphaerae</name>
    <dbReference type="NCBI Taxonomy" id="1443141"/>
    <lineage>
        <taxon>Bacteria</taxon>
        <taxon>Pseudomonadati</taxon>
        <taxon>Pseudomonadota</taxon>
        <taxon>Gammaproteobacteria</taxon>
        <taxon>Oceanospirillales</taxon>
        <taxon>Halomonadaceae</taxon>
        <taxon>Salinicola</taxon>
    </lineage>
</organism>
<comment type="caution">
    <text evidence="2">The sequence shown here is derived from an EMBL/GenBank/DDBJ whole genome shotgun (WGS) entry which is preliminary data.</text>
</comment>
<name>A0ABQ3E9E3_9GAMM</name>
<proteinExistence type="predicted"/>
<gene>
    <name evidence="2" type="ORF">GCM10009038_27860</name>
</gene>
<keyword evidence="3" id="KW-1185">Reference proteome</keyword>
<dbReference type="Gene3D" id="1.20.120.520">
    <property type="entry name" value="nmb1532 protein domain like"/>
    <property type="match status" value="1"/>
</dbReference>
<dbReference type="InterPro" id="IPR012312">
    <property type="entry name" value="Hemerythrin-like"/>
</dbReference>
<dbReference type="Proteomes" id="UP000646745">
    <property type="component" value="Unassembled WGS sequence"/>
</dbReference>
<sequence>MPMLTQLRQDHANMARLLHVLQLKHKTLADGERPNFRLIREVVDYILDYMSGFTIPLERICSEQLVARQSHIDELSNRLADDYQHLHEQLMRLSQDIDMILMDGVMPMDKFAEDLRRYLDAHRAYLRAEREELFPLIREHFDEADLARLASELPARAEAELARLQEAYPELYTEFREAPSPLAS</sequence>